<name>A0A2J7PQ78_9NEOP</name>
<dbReference type="STRING" id="105785.A0A2J7PQ78"/>
<gene>
    <name evidence="1" type="ORF">B7P43_G09047</name>
</gene>
<keyword evidence="2" id="KW-1185">Reference proteome</keyword>
<protein>
    <recommendedName>
        <fullName evidence="3">Tc1-like transposase DDE domain-containing protein</fullName>
    </recommendedName>
</protein>
<sequence>MGHIHPHRREGIKQESNVGDAWCLMQLHRREPATFTAASRLAREPLAVMNPVSPHPARAAQERIQELQWELLEHPPYNPNLAPSDVQLFGPQKIHLGGKLSADDEDIETEVRK</sequence>
<evidence type="ECO:0000313" key="2">
    <source>
        <dbReference type="Proteomes" id="UP000235965"/>
    </source>
</evidence>
<organism evidence="1 2">
    <name type="scientific">Cryptotermes secundus</name>
    <dbReference type="NCBI Taxonomy" id="105785"/>
    <lineage>
        <taxon>Eukaryota</taxon>
        <taxon>Metazoa</taxon>
        <taxon>Ecdysozoa</taxon>
        <taxon>Arthropoda</taxon>
        <taxon>Hexapoda</taxon>
        <taxon>Insecta</taxon>
        <taxon>Pterygota</taxon>
        <taxon>Neoptera</taxon>
        <taxon>Polyneoptera</taxon>
        <taxon>Dictyoptera</taxon>
        <taxon>Blattodea</taxon>
        <taxon>Blattoidea</taxon>
        <taxon>Termitoidae</taxon>
        <taxon>Kalotermitidae</taxon>
        <taxon>Cryptotermitinae</taxon>
        <taxon>Cryptotermes</taxon>
    </lineage>
</organism>
<proteinExistence type="predicted"/>
<reference evidence="1 2" key="1">
    <citation type="submission" date="2017-12" db="EMBL/GenBank/DDBJ databases">
        <title>Hemimetabolous genomes reveal molecular basis of termite eusociality.</title>
        <authorList>
            <person name="Harrison M.C."/>
            <person name="Jongepier E."/>
            <person name="Robertson H.M."/>
            <person name="Arning N."/>
            <person name="Bitard-Feildel T."/>
            <person name="Chao H."/>
            <person name="Childers C.P."/>
            <person name="Dinh H."/>
            <person name="Doddapaneni H."/>
            <person name="Dugan S."/>
            <person name="Gowin J."/>
            <person name="Greiner C."/>
            <person name="Han Y."/>
            <person name="Hu H."/>
            <person name="Hughes D.S.T."/>
            <person name="Huylmans A.-K."/>
            <person name="Kemena C."/>
            <person name="Kremer L.P.M."/>
            <person name="Lee S.L."/>
            <person name="Lopez-Ezquerra A."/>
            <person name="Mallet L."/>
            <person name="Monroy-Kuhn J.M."/>
            <person name="Moser A."/>
            <person name="Murali S.C."/>
            <person name="Muzny D.M."/>
            <person name="Otani S."/>
            <person name="Piulachs M.-D."/>
            <person name="Poelchau M."/>
            <person name="Qu J."/>
            <person name="Schaub F."/>
            <person name="Wada-Katsumata A."/>
            <person name="Worley K.C."/>
            <person name="Xie Q."/>
            <person name="Ylla G."/>
            <person name="Poulsen M."/>
            <person name="Gibbs R.A."/>
            <person name="Schal C."/>
            <person name="Richards S."/>
            <person name="Belles X."/>
            <person name="Korb J."/>
            <person name="Bornberg-Bauer E."/>
        </authorList>
    </citation>
    <scope>NUCLEOTIDE SEQUENCE [LARGE SCALE GENOMIC DNA]</scope>
    <source>
        <tissue evidence="1">Whole body</tissue>
    </source>
</reference>
<dbReference type="Proteomes" id="UP000235965">
    <property type="component" value="Unassembled WGS sequence"/>
</dbReference>
<dbReference type="AlphaFoldDB" id="A0A2J7PQ78"/>
<dbReference type="InParanoid" id="A0A2J7PQ78"/>
<comment type="caution">
    <text evidence="1">The sequence shown here is derived from an EMBL/GenBank/DDBJ whole genome shotgun (WGS) entry which is preliminary data.</text>
</comment>
<evidence type="ECO:0008006" key="3">
    <source>
        <dbReference type="Google" id="ProtNLM"/>
    </source>
</evidence>
<dbReference type="GO" id="GO:0003676">
    <property type="term" value="F:nucleic acid binding"/>
    <property type="evidence" value="ECO:0007669"/>
    <property type="project" value="InterPro"/>
</dbReference>
<dbReference type="InterPro" id="IPR036397">
    <property type="entry name" value="RNaseH_sf"/>
</dbReference>
<accession>A0A2J7PQ78</accession>
<dbReference type="EMBL" id="NEVH01022640">
    <property type="protein sequence ID" value="PNF18485.1"/>
    <property type="molecule type" value="Genomic_DNA"/>
</dbReference>
<evidence type="ECO:0000313" key="1">
    <source>
        <dbReference type="EMBL" id="PNF18485.1"/>
    </source>
</evidence>
<dbReference type="Gene3D" id="3.30.420.10">
    <property type="entry name" value="Ribonuclease H-like superfamily/Ribonuclease H"/>
    <property type="match status" value="1"/>
</dbReference>